<reference evidence="2 3" key="1">
    <citation type="submission" date="2023-09" db="EMBL/GenBank/DDBJ databases">
        <title>Nesidiocoris tenuis whole genome shotgun sequence.</title>
        <authorList>
            <person name="Shibata T."/>
            <person name="Shimoda M."/>
            <person name="Kobayashi T."/>
            <person name="Uehara T."/>
        </authorList>
    </citation>
    <scope>NUCLEOTIDE SEQUENCE [LARGE SCALE GENOMIC DNA]</scope>
    <source>
        <strain evidence="2 3">Japan</strain>
    </source>
</reference>
<dbReference type="InterPro" id="IPR007822">
    <property type="entry name" value="LANC-like"/>
</dbReference>
<protein>
    <submittedName>
        <fullName evidence="2">Lanthionine synthetase C-like protein</fullName>
    </submittedName>
</protein>
<comment type="similarity">
    <text evidence="1">Belongs to the LanC-like protein family.</text>
</comment>
<evidence type="ECO:0000256" key="1">
    <source>
        <dbReference type="ARBA" id="ARBA00007179"/>
    </source>
</evidence>
<evidence type="ECO:0000313" key="3">
    <source>
        <dbReference type="Proteomes" id="UP001307889"/>
    </source>
</evidence>
<dbReference type="Gene3D" id="1.50.10.10">
    <property type="match status" value="1"/>
</dbReference>
<dbReference type="PRINTS" id="PR01951">
    <property type="entry name" value="LANCEUKARYTE"/>
</dbReference>
<sequence>MPSSKFYEPLEDFSESKAVKLVHDEKISRSLLDKASKVVGALNQKLDAAIAAIKDDGDRSVYTGSCGIALYHYMLFKKFGSEANYAIAKSLVANAVKHLKGRRISFLTGDAGPLALAAVFNHLDGLQSEADKAVHKLVRLGRNAPSDTPDEMLYGWAGYVYGLSFVNRQCNRMLVPEDKLVRAIGKIIDHGASLATERKVDDPPLMWEWHGKNYLGAAHGVAGILYMLLKHIEWLSTRDKDMLIKPTLDWLIKQRYDTGNFKSSFGTQEDRLVQWCHGAPGFTSLLLLASEVYNDDKYANLAVETGEIIWNRGLLKKGYSLCHGVAGNGYAFVQLYQKTKEPKYLYRAASYMDWCLSHPAHQKQTPDRPNSLYEGIAGVLYFLKDLEDPMTAAFPGFDFGPDSPINVNASV</sequence>
<dbReference type="SUPFAM" id="SSF158745">
    <property type="entry name" value="LanC-like"/>
    <property type="match status" value="1"/>
</dbReference>
<dbReference type="PRINTS" id="PR01950">
    <property type="entry name" value="LANCSUPER"/>
</dbReference>
<dbReference type="PANTHER" id="PTHR12736">
    <property type="entry name" value="LANC-LIKE PROTEIN"/>
    <property type="match status" value="1"/>
</dbReference>
<dbReference type="EMBL" id="AP028915">
    <property type="protein sequence ID" value="BES96739.1"/>
    <property type="molecule type" value="Genomic_DNA"/>
</dbReference>
<evidence type="ECO:0000313" key="2">
    <source>
        <dbReference type="EMBL" id="BES96739.1"/>
    </source>
</evidence>
<dbReference type="InterPro" id="IPR020464">
    <property type="entry name" value="LanC-like_prot_euk"/>
</dbReference>
<keyword evidence="3" id="KW-1185">Reference proteome</keyword>
<proteinExistence type="inferred from homology"/>
<organism evidence="2 3">
    <name type="scientific">Nesidiocoris tenuis</name>
    <dbReference type="NCBI Taxonomy" id="355587"/>
    <lineage>
        <taxon>Eukaryota</taxon>
        <taxon>Metazoa</taxon>
        <taxon>Ecdysozoa</taxon>
        <taxon>Arthropoda</taxon>
        <taxon>Hexapoda</taxon>
        <taxon>Insecta</taxon>
        <taxon>Pterygota</taxon>
        <taxon>Neoptera</taxon>
        <taxon>Paraneoptera</taxon>
        <taxon>Hemiptera</taxon>
        <taxon>Heteroptera</taxon>
        <taxon>Panheteroptera</taxon>
        <taxon>Cimicomorpha</taxon>
        <taxon>Miridae</taxon>
        <taxon>Dicyphina</taxon>
        <taxon>Nesidiocoris</taxon>
    </lineage>
</organism>
<dbReference type="Proteomes" id="UP001307889">
    <property type="component" value="Chromosome 7"/>
</dbReference>
<dbReference type="Pfam" id="PF05147">
    <property type="entry name" value="LANC_like"/>
    <property type="match status" value="1"/>
</dbReference>
<dbReference type="CDD" id="cd04794">
    <property type="entry name" value="euk_LANCL"/>
    <property type="match status" value="1"/>
</dbReference>
<dbReference type="PANTHER" id="PTHR12736:SF21">
    <property type="entry name" value="LANC-LIKE PROTEIN 2"/>
    <property type="match status" value="1"/>
</dbReference>
<name>A0ABN7AYV6_9HEMI</name>
<dbReference type="SMART" id="SM01260">
    <property type="entry name" value="LANC_like"/>
    <property type="match status" value="1"/>
</dbReference>
<dbReference type="InterPro" id="IPR012341">
    <property type="entry name" value="6hp_glycosidase-like_sf"/>
</dbReference>
<gene>
    <name evidence="2" type="ORF">NTJ_09552</name>
</gene>
<accession>A0ABN7AYV6</accession>